<dbReference type="Gene3D" id="1.25.40.10">
    <property type="entry name" value="Tetratricopeptide repeat domain"/>
    <property type="match status" value="2"/>
</dbReference>
<evidence type="ECO:0000313" key="13">
    <source>
        <dbReference type="EMBL" id="MDN5215374.1"/>
    </source>
</evidence>
<dbReference type="InterPro" id="IPR000700">
    <property type="entry name" value="PAS-assoc_C"/>
</dbReference>
<dbReference type="InterPro" id="IPR005467">
    <property type="entry name" value="His_kinase_dom"/>
</dbReference>
<dbReference type="InterPro" id="IPR035965">
    <property type="entry name" value="PAS-like_dom_sf"/>
</dbReference>
<dbReference type="SUPFAM" id="SSF55874">
    <property type="entry name" value="ATPase domain of HSP90 chaperone/DNA topoisomerase II/histidine kinase"/>
    <property type="match status" value="1"/>
</dbReference>
<keyword evidence="14" id="KW-1185">Reference proteome</keyword>
<dbReference type="PROSITE" id="PS50005">
    <property type="entry name" value="TPR"/>
    <property type="match status" value="1"/>
</dbReference>
<evidence type="ECO:0000256" key="5">
    <source>
        <dbReference type="ARBA" id="ARBA00023136"/>
    </source>
</evidence>
<feature type="repeat" description="TPR" evidence="6">
    <location>
        <begin position="275"/>
        <end position="308"/>
    </location>
</feature>
<dbReference type="InterPro" id="IPR003594">
    <property type="entry name" value="HATPase_dom"/>
</dbReference>
<dbReference type="InterPro" id="IPR011990">
    <property type="entry name" value="TPR-like_helical_dom_sf"/>
</dbReference>
<accession>A0ABT8LC78</accession>
<dbReference type="RefSeq" id="WP_346760708.1">
    <property type="nucleotide sequence ID" value="NZ_JAUJEB010000006.1"/>
</dbReference>
<dbReference type="SUPFAM" id="SSF55785">
    <property type="entry name" value="PYP-like sensor domain (PAS domain)"/>
    <property type="match status" value="1"/>
</dbReference>
<keyword evidence="3" id="KW-0808">Transferase</keyword>
<dbReference type="InterPro" id="IPR050351">
    <property type="entry name" value="BphY/WalK/GraS-like"/>
</dbReference>
<dbReference type="InterPro" id="IPR036890">
    <property type="entry name" value="HATPase_C_sf"/>
</dbReference>
<dbReference type="EC" id="2.7.13.3" evidence="2"/>
<feature type="domain" description="Histidine kinase" evidence="10">
    <location>
        <begin position="634"/>
        <end position="845"/>
    </location>
</feature>
<comment type="catalytic activity">
    <reaction evidence="1">
        <text>ATP + protein L-histidine = ADP + protein N-phospho-L-histidine.</text>
        <dbReference type="EC" id="2.7.13.3"/>
    </reaction>
</comment>
<reference evidence="13" key="1">
    <citation type="submission" date="2023-06" db="EMBL/GenBank/DDBJ databases">
        <title>Genomic of Agaribacillus aureum.</title>
        <authorList>
            <person name="Wang G."/>
        </authorList>
    </citation>
    <scope>NUCLEOTIDE SEQUENCE</scope>
    <source>
        <strain evidence="13">BMA12</strain>
    </source>
</reference>
<dbReference type="EMBL" id="JAUJEB010000006">
    <property type="protein sequence ID" value="MDN5215374.1"/>
    <property type="molecule type" value="Genomic_DNA"/>
</dbReference>
<dbReference type="PANTHER" id="PTHR42878:SF15">
    <property type="entry name" value="BACTERIOPHYTOCHROME"/>
    <property type="match status" value="1"/>
</dbReference>
<dbReference type="Gene3D" id="3.30.450.20">
    <property type="entry name" value="PAS domain"/>
    <property type="match status" value="1"/>
</dbReference>
<dbReference type="PROSITE" id="PS50109">
    <property type="entry name" value="HIS_KIN"/>
    <property type="match status" value="1"/>
</dbReference>
<dbReference type="Pfam" id="PF02518">
    <property type="entry name" value="HATPase_c"/>
    <property type="match status" value="1"/>
</dbReference>
<evidence type="ECO:0000259" key="12">
    <source>
        <dbReference type="PROSITE" id="PS50113"/>
    </source>
</evidence>
<keyword evidence="8" id="KW-1133">Transmembrane helix</keyword>
<feature type="transmembrane region" description="Helical" evidence="8">
    <location>
        <begin position="400"/>
        <end position="420"/>
    </location>
</feature>
<dbReference type="Proteomes" id="UP001172083">
    <property type="component" value="Unassembled WGS sequence"/>
</dbReference>
<dbReference type="PROSITE" id="PS50113">
    <property type="entry name" value="PAC"/>
    <property type="match status" value="1"/>
</dbReference>
<organism evidence="13 14">
    <name type="scientific">Agaribacillus aureus</name>
    <dbReference type="NCBI Taxonomy" id="3051825"/>
    <lineage>
        <taxon>Bacteria</taxon>
        <taxon>Pseudomonadati</taxon>
        <taxon>Bacteroidota</taxon>
        <taxon>Cytophagia</taxon>
        <taxon>Cytophagales</taxon>
        <taxon>Splendidivirgaceae</taxon>
        <taxon>Agaribacillus</taxon>
    </lineage>
</organism>
<feature type="domain" description="PAC" evidence="12">
    <location>
        <begin position="571"/>
        <end position="623"/>
    </location>
</feature>
<evidence type="ECO:0000256" key="2">
    <source>
        <dbReference type="ARBA" id="ARBA00012438"/>
    </source>
</evidence>
<dbReference type="Gene3D" id="1.10.287.130">
    <property type="match status" value="1"/>
</dbReference>
<evidence type="ECO:0000256" key="8">
    <source>
        <dbReference type="SAM" id="Phobius"/>
    </source>
</evidence>
<keyword evidence="5 8" id="KW-0472">Membrane</keyword>
<feature type="chain" id="PRO_5045527147" description="histidine kinase" evidence="9">
    <location>
        <begin position="20"/>
        <end position="856"/>
    </location>
</feature>
<evidence type="ECO:0000256" key="9">
    <source>
        <dbReference type="SAM" id="SignalP"/>
    </source>
</evidence>
<dbReference type="InterPro" id="IPR019734">
    <property type="entry name" value="TPR_rpt"/>
</dbReference>
<proteinExistence type="predicted"/>
<evidence type="ECO:0000256" key="4">
    <source>
        <dbReference type="ARBA" id="ARBA00022777"/>
    </source>
</evidence>
<dbReference type="InterPro" id="IPR036097">
    <property type="entry name" value="HisK_dim/P_sf"/>
</dbReference>
<dbReference type="SUPFAM" id="SSF48452">
    <property type="entry name" value="TPR-like"/>
    <property type="match status" value="2"/>
</dbReference>
<keyword evidence="9" id="KW-0732">Signal</keyword>
<dbReference type="InterPro" id="IPR001610">
    <property type="entry name" value="PAC"/>
</dbReference>
<dbReference type="InterPro" id="IPR000014">
    <property type="entry name" value="PAS"/>
</dbReference>
<dbReference type="SUPFAM" id="SSF47384">
    <property type="entry name" value="Homodimeric domain of signal transducing histidine kinase"/>
    <property type="match status" value="1"/>
</dbReference>
<feature type="coiled-coil region" evidence="7">
    <location>
        <begin position="350"/>
        <end position="487"/>
    </location>
</feature>
<dbReference type="PANTHER" id="PTHR42878">
    <property type="entry name" value="TWO-COMPONENT HISTIDINE KINASE"/>
    <property type="match status" value="1"/>
</dbReference>
<evidence type="ECO:0000256" key="7">
    <source>
        <dbReference type="SAM" id="Coils"/>
    </source>
</evidence>
<dbReference type="PROSITE" id="PS50112">
    <property type="entry name" value="PAS"/>
    <property type="match status" value="1"/>
</dbReference>
<dbReference type="InterPro" id="IPR013767">
    <property type="entry name" value="PAS_fold"/>
</dbReference>
<comment type="caution">
    <text evidence="13">The sequence shown here is derived from an EMBL/GenBank/DDBJ whole genome shotgun (WGS) entry which is preliminary data.</text>
</comment>
<dbReference type="SMART" id="SM00028">
    <property type="entry name" value="TPR"/>
    <property type="match status" value="6"/>
</dbReference>
<feature type="domain" description="PAS" evidence="11">
    <location>
        <begin position="495"/>
        <end position="567"/>
    </location>
</feature>
<evidence type="ECO:0000256" key="1">
    <source>
        <dbReference type="ARBA" id="ARBA00000085"/>
    </source>
</evidence>
<sequence>MHFLSVLGCVLLFAVNGSAASIGFPSDNVSADSLSRKNVDINNRIAIHFLEKEPNLAFYYADSSATVALEKNYPDGLKTALGIKGKISVMRGDYQQAIMYFDKTRSLAVQLDDTVGVIQGHLDMAGVFLAIKDFDEAESHLIKALNFKGIIHHPSLHANVYTGLWQLYWNKGMIDTVAYFQSKALDIYNIHKDDRKISREIADGFLKVEDFEQALAFYQASLDFQRVNGTKKEVADDLKNIGEIYLTKNNGASALTYFYEAQRIYEKVKNKTALFEVEMDIGRSYFYMHEYDKALKSLNAALKIAKTIDSKSLKARVNKQIAVVYEKYGYFDESIKYYKNYVALKDTLFGEENARKIAELKANLEFEQKEKEIALLIKEKQQLNENAAYKDQINKLTSNLLLILGFSMLLIILLTVLIFYRYRAKKQDNKLLEKQYSEISKQKSILEGQSKIIKDNNMELEKARNTIETKNKALREANEKLETIIGQRTTELKRTYHKLSFHIDNTPLAVLEWNDKMELIRWSSQAEKIFGWKASEVIGCQIQNLPLIKKDHQDSIDKIFAELLTGQKPRNFYKNQNYHKNGSLIDVEWSNSILFNEEGRLESILSIANDVTIREKAIQDLQQSNMELDNFVYRASHDLRGPITRLVGIVNLGMLEAKERIARKYFDILGKVAFEMNAMLSRLLTVHEIYQHDFKSEDIVVKEELKSYVEEFRNKNLTFQINLVYDIPARLKWKTDRVLFKTAMQNLIENAFVNGAAVDPQINIKVRKINGHFVKLTLSDNGVGFSEDVVDKIFNMFFQGTERSNINYGLGLYLTKKSIERLGGSIALTKPVNNTTFEIILPNLQNKTVEQEVLQL</sequence>
<dbReference type="SMART" id="SM00086">
    <property type="entry name" value="PAC"/>
    <property type="match status" value="1"/>
</dbReference>
<name>A0ABT8LC78_9BACT</name>
<dbReference type="Pfam" id="PF00989">
    <property type="entry name" value="PAS"/>
    <property type="match status" value="1"/>
</dbReference>
<evidence type="ECO:0000313" key="14">
    <source>
        <dbReference type="Proteomes" id="UP001172083"/>
    </source>
</evidence>
<evidence type="ECO:0000256" key="6">
    <source>
        <dbReference type="PROSITE-ProRule" id="PRU00339"/>
    </source>
</evidence>
<protein>
    <recommendedName>
        <fullName evidence="2">histidine kinase</fullName>
        <ecNumber evidence="2">2.7.13.3</ecNumber>
    </recommendedName>
</protein>
<dbReference type="NCBIfam" id="TIGR00229">
    <property type="entry name" value="sensory_box"/>
    <property type="match status" value="1"/>
</dbReference>
<keyword evidence="8" id="KW-0812">Transmembrane</keyword>
<dbReference type="CDD" id="cd00130">
    <property type="entry name" value="PAS"/>
    <property type="match status" value="1"/>
</dbReference>
<evidence type="ECO:0000259" key="10">
    <source>
        <dbReference type="PROSITE" id="PS50109"/>
    </source>
</evidence>
<gene>
    <name evidence="13" type="ORF">QQ020_25065</name>
</gene>
<feature type="signal peptide" evidence="9">
    <location>
        <begin position="1"/>
        <end position="19"/>
    </location>
</feature>
<keyword evidence="4" id="KW-0418">Kinase</keyword>
<evidence type="ECO:0000259" key="11">
    <source>
        <dbReference type="PROSITE" id="PS50112"/>
    </source>
</evidence>
<dbReference type="InterPro" id="IPR004358">
    <property type="entry name" value="Sig_transdc_His_kin-like_C"/>
</dbReference>
<keyword evidence="6" id="KW-0802">TPR repeat</keyword>
<dbReference type="SMART" id="SM00387">
    <property type="entry name" value="HATPase_c"/>
    <property type="match status" value="1"/>
</dbReference>
<evidence type="ECO:0000256" key="3">
    <source>
        <dbReference type="ARBA" id="ARBA00022679"/>
    </source>
</evidence>
<dbReference type="PRINTS" id="PR00344">
    <property type="entry name" value="BCTRLSENSOR"/>
</dbReference>
<dbReference type="Gene3D" id="3.30.565.10">
    <property type="entry name" value="Histidine kinase-like ATPase, C-terminal domain"/>
    <property type="match status" value="1"/>
</dbReference>
<keyword evidence="7" id="KW-0175">Coiled coil</keyword>